<evidence type="ECO:0000313" key="2">
    <source>
        <dbReference type="EMBL" id="KAF2901265.1"/>
    </source>
</evidence>
<evidence type="ECO:0000256" key="1">
    <source>
        <dbReference type="SAM" id="MobiDB-lite"/>
    </source>
</evidence>
<dbReference type="PANTHER" id="PTHR21505:SF8">
    <property type="entry name" value="DPT-YFP REPRESSOR BY OVEREXPRESSION, ISOFORM D-RELATED"/>
    <property type="match status" value="1"/>
</dbReference>
<dbReference type="OrthoDB" id="6720674at2759"/>
<evidence type="ECO:0000313" key="3">
    <source>
        <dbReference type="Proteomes" id="UP000801492"/>
    </source>
</evidence>
<accession>A0A8K0D825</accession>
<feature type="compositionally biased region" description="Acidic residues" evidence="1">
    <location>
        <begin position="65"/>
        <end position="77"/>
    </location>
</feature>
<comment type="caution">
    <text evidence="2">The sequence shown here is derived from an EMBL/GenBank/DDBJ whole genome shotgun (WGS) entry which is preliminary data.</text>
</comment>
<dbReference type="Proteomes" id="UP000801492">
    <property type="component" value="Unassembled WGS sequence"/>
</dbReference>
<dbReference type="AlphaFoldDB" id="A0A8K0D825"/>
<dbReference type="EMBL" id="VTPC01001751">
    <property type="protein sequence ID" value="KAF2901265.1"/>
    <property type="molecule type" value="Genomic_DNA"/>
</dbReference>
<evidence type="ECO:0008006" key="4">
    <source>
        <dbReference type="Google" id="ProtNLM"/>
    </source>
</evidence>
<name>A0A8K0D825_IGNLU</name>
<proteinExistence type="predicted"/>
<sequence>MKSILSAYRREKKKVCNLKILGAGTNDIVYEPRWFAYKYMLFLHDINRSKKTKELKKCKEHSVENEDTSEREEEDVKESEGGNRGESEDGDLEILNSSPLNEGNIRSTFKKRLKRSGSNAPHKTTFEAIKSATEERRAGARDEFAAFGEVVAHKLRKLPTDQERDVVQFKINELLFKASMGIFRPVETNSFQTVSCSPYSSQHSSMAIDPSSWTFVGDNTSEIYENYRQYTDL</sequence>
<feature type="compositionally biased region" description="Basic and acidic residues" evidence="1">
    <location>
        <begin position="78"/>
        <end position="87"/>
    </location>
</feature>
<protein>
    <recommendedName>
        <fullName evidence="4">MADF domain-containing protein</fullName>
    </recommendedName>
</protein>
<feature type="region of interest" description="Disordered" evidence="1">
    <location>
        <begin position="53"/>
        <end position="103"/>
    </location>
</feature>
<feature type="compositionally biased region" description="Basic and acidic residues" evidence="1">
    <location>
        <begin position="55"/>
        <end position="64"/>
    </location>
</feature>
<organism evidence="2 3">
    <name type="scientific">Ignelater luminosus</name>
    <name type="common">Cucubano</name>
    <name type="synonym">Pyrophorus luminosus</name>
    <dbReference type="NCBI Taxonomy" id="2038154"/>
    <lineage>
        <taxon>Eukaryota</taxon>
        <taxon>Metazoa</taxon>
        <taxon>Ecdysozoa</taxon>
        <taxon>Arthropoda</taxon>
        <taxon>Hexapoda</taxon>
        <taxon>Insecta</taxon>
        <taxon>Pterygota</taxon>
        <taxon>Neoptera</taxon>
        <taxon>Endopterygota</taxon>
        <taxon>Coleoptera</taxon>
        <taxon>Polyphaga</taxon>
        <taxon>Elateriformia</taxon>
        <taxon>Elateroidea</taxon>
        <taxon>Elateridae</taxon>
        <taxon>Agrypninae</taxon>
        <taxon>Pyrophorini</taxon>
        <taxon>Ignelater</taxon>
    </lineage>
</organism>
<dbReference type="PANTHER" id="PTHR21505">
    <property type="entry name" value="MADF DOMAIN-CONTAINING PROTEIN-RELATED"/>
    <property type="match status" value="1"/>
</dbReference>
<gene>
    <name evidence="2" type="ORF">ILUMI_04918</name>
</gene>
<reference evidence="2" key="1">
    <citation type="submission" date="2019-08" db="EMBL/GenBank/DDBJ databases">
        <title>The genome of the North American firefly Photinus pyralis.</title>
        <authorList>
            <consortium name="Photinus pyralis genome working group"/>
            <person name="Fallon T.R."/>
            <person name="Sander Lower S.E."/>
            <person name="Weng J.-K."/>
        </authorList>
    </citation>
    <scope>NUCLEOTIDE SEQUENCE</scope>
    <source>
        <strain evidence="2">TRF0915ILg1</strain>
        <tissue evidence="2">Whole body</tissue>
    </source>
</reference>
<keyword evidence="3" id="KW-1185">Reference proteome</keyword>